<dbReference type="Pfam" id="PF13429">
    <property type="entry name" value="TPR_15"/>
    <property type="match status" value="1"/>
</dbReference>
<evidence type="ECO:0000259" key="3">
    <source>
        <dbReference type="Pfam" id="PF24604"/>
    </source>
</evidence>
<feature type="signal peptide" evidence="2">
    <location>
        <begin position="1"/>
        <end position="20"/>
    </location>
</feature>
<feature type="domain" description="PelB C-terminal" evidence="3">
    <location>
        <begin position="799"/>
        <end position="1102"/>
    </location>
</feature>
<comment type="caution">
    <text evidence="4">The sequence shown here is derived from an EMBL/GenBank/DDBJ whole genome shotgun (WGS) entry which is preliminary data.</text>
</comment>
<feature type="region of interest" description="Disordered" evidence="1">
    <location>
        <begin position="118"/>
        <end position="152"/>
    </location>
</feature>
<organism evidence="4 5">
    <name type="scientific">Rhodoferax potami</name>
    <dbReference type="NCBI Taxonomy" id="3068338"/>
    <lineage>
        <taxon>Bacteria</taxon>
        <taxon>Pseudomonadati</taxon>
        <taxon>Pseudomonadota</taxon>
        <taxon>Betaproteobacteria</taxon>
        <taxon>Burkholderiales</taxon>
        <taxon>Comamonadaceae</taxon>
        <taxon>Rhodoferax</taxon>
    </lineage>
</organism>
<keyword evidence="2" id="KW-0732">Signal</keyword>
<accession>A0ABU3KKV1</accession>
<evidence type="ECO:0000313" key="4">
    <source>
        <dbReference type="EMBL" id="MDT7518073.1"/>
    </source>
</evidence>
<evidence type="ECO:0000256" key="2">
    <source>
        <dbReference type="SAM" id="SignalP"/>
    </source>
</evidence>
<feature type="compositionally biased region" description="Pro residues" evidence="1">
    <location>
        <begin position="127"/>
        <end position="146"/>
    </location>
</feature>
<gene>
    <name evidence="4" type="ORF">RAE19_04880</name>
</gene>
<proteinExistence type="predicted"/>
<dbReference type="RefSeq" id="WP_313873855.1">
    <property type="nucleotide sequence ID" value="NZ_JAVBIK010000001.1"/>
</dbReference>
<dbReference type="InterPro" id="IPR057306">
    <property type="entry name" value="B-barrel_PelB_C"/>
</dbReference>
<dbReference type="Pfam" id="PF24604">
    <property type="entry name" value="B-barrel_PelB_C"/>
    <property type="match status" value="1"/>
</dbReference>
<feature type="chain" id="PRO_5046786012" evidence="2">
    <location>
        <begin position="21"/>
        <end position="1104"/>
    </location>
</feature>
<evidence type="ECO:0000313" key="5">
    <source>
        <dbReference type="Proteomes" id="UP001321700"/>
    </source>
</evidence>
<protein>
    <submittedName>
        <fullName evidence="4">Tetratricopeptide repeat protein</fullName>
    </submittedName>
</protein>
<sequence length="1104" mass="122351">MSLRHAWILALYPAWGAAWAQENPTPGQDYQSLQIASSTELKGLQSLYEQHRNLPFLRLEKRGNQFTLRAGFWRSTEEARRALSGRAIPGAQLRIAVLRPELLLQTNWTSNAPLAQDARPQAAEPLQPRPEAPAPPSSPSPSPPVQPAQSAPVRAPEIITPKANRPDDGKATGLTLRNLNLEDIALSYGVLLSTGDLQPALQIARAAVQMAPANREWRLRLAKVAEWTQQPLIAAQQWAYIFQQGARDAETLANVTRLAWQMEDLQVPLSAWQTLAKRRPLSAAEMVEVLKLFEESAQPAEGSLFFEAQYLQRGDLQLLEYAARLAGNYGNDARTLQLQILRSQANPFSLGAVLDVVMVYVRSNRLPEALAFMQSHEARVPAEASEFWRLLGEVAWDLQRVDIARGAYANYVKSESATSDDWGRLVALAGVQQTDQAANLALEGYRRFGTFALLTQALEMFANQAQWTRMGEALALLQGAALTDAESSSQFLLLRARYAQGLKQGDNAWADLRRAMVMEPVSKIVGLSSLWFLIDQQRTAELAVALKHYQSHGGDADYWPAFAAGHQVLNQQRQALSWYQRIVAKAPQDAFTLLNYADALERNQQAGMAARVRRHAWLILRAQLPADTARTEADTSSAEWRTLLRLSLLNRPGDPALQQARDWARSLKALPADASAPETTELILAWAISTEQFVNARTWMARRFREQAQAPVWGRAQVALQTGDTRDMDDLLQTQRETLPIYNRYDIERAMGLHAEALTTAFNGLTRSPDDEALYDRWRQHAPAQAAYLESALKSENAGSFSNFSVGQHAQWPVKQGLVATLGWTRARQTSGDAGLQTLLTDTEQLNNLGLQWASPGQNGALTLFQRRELGTMNGAQLSQSLRLPYGLLWSTRLDIGNASQASPTMQIAGAEDSLSTTLGAQLDKRLNLQATPAVKRYYSQLGDGLGRGQSLDLEAGYRLRVDYPDWRLRVNLRRQVFDREDGPSAGSLQRYPEAFQQAVSAGTLSTANYFLPESSTSWGLCLGMGENLGGQSLQNGFSRGWRPFVDACLRHDSQAGEGYSSQVGLAGSVFGRDLMRIELQHSDGLASSNGPGRTLTLRYRNYF</sequence>
<dbReference type="Proteomes" id="UP001321700">
    <property type="component" value="Unassembled WGS sequence"/>
</dbReference>
<dbReference type="SUPFAM" id="SSF48452">
    <property type="entry name" value="TPR-like"/>
    <property type="match status" value="2"/>
</dbReference>
<dbReference type="Gene3D" id="1.25.40.10">
    <property type="entry name" value="Tetratricopeptide repeat domain"/>
    <property type="match status" value="1"/>
</dbReference>
<evidence type="ECO:0000256" key="1">
    <source>
        <dbReference type="SAM" id="MobiDB-lite"/>
    </source>
</evidence>
<keyword evidence="5" id="KW-1185">Reference proteome</keyword>
<name>A0ABU3KKV1_9BURK</name>
<dbReference type="EMBL" id="JAVBIK010000001">
    <property type="protein sequence ID" value="MDT7518073.1"/>
    <property type="molecule type" value="Genomic_DNA"/>
</dbReference>
<reference evidence="4 5" key="1">
    <citation type="submission" date="2023-08" db="EMBL/GenBank/DDBJ databases">
        <title>Rhodoferax potami sp. nov. and Rhodoferax mekongensis sp. nov., isolated from the Mekong River in Thailand.</title>
        <authorList>
            <person name="Kitikhun S."/>
            <person name="Charoenyingcharoen P."/>
            <person name="Siriarchawattana P."/>
            <person name="Likhitrattanapisal S."/>
            <person name="Nilsakha T."/>
            <person name="Chanpet A."/>
            <person name="Rattanawaree P."/>
            <person name="Ingsriswang S."/>
        </authorList>
    </citation>
    <scope>NUCLEOTIDE SEQUENCE [LARGE SCALE GENOMIC DNA]</scope>
    <source>
        <strain evidence="4 5">TBRC 17660</strain>
    </source>
</reference>
<dbReference type="InterPro" id="IPR011990">
    <property type="entry name" value="TPR-like_helical_dom_sf"/>
</dbReference>